<dbReference type="Pfam" id="PF23846">
    <property type="entry name" value="Cache_WalK"/>
    <property type="match status" value="1"/>
</dbReference>
<evidence type="ECO:0000256" key="9">
    <source>
        <dbReference type="ARBA" id="ARBA00022777"/>
    </source>
</evidence>
<dbReference type="Pfam" id="PF00512">
    <property type="entry name" value="HisKA"/>
    <property type="match status" value="1"/>
</dbReference>
<accession>A0ABP3J1B6</accession>
<keyword evidence="11" id="KW-1133">Transmembrane helix</keyword>
<keyword evidence="19" id="KW-1185">Reference proteome</keyword>
<dbReference type="NCBIfam" id="NF033092">
    <property type="entry name" value="HK_WalK"/>
    <property type="match status" value="1"/>
</dbReference>
<evidence type="ECO:0000313" key="18">
    <source>
        <dbReference type="EMBL" id="GAA0437186.1"/>
    </source>
</evidence>
<organism evidence="18 19">
    <name type="scientific">Lentibacillus halophilus</name>
    <dbReference type="NCBI Taxonomy" id="295065"/>
    <lineage>
        <taxon>Bacteria</taxon>
        <taxon>Bacillati</taxon>
        <taxon>Bacillota</taxon>
        <taxon>Bacilli</taxon>
        <taxon>Bacillales</taxon>
        <taxon>Bacillaceae</taxon>
        <taxon>Lentibacillus</taxon>
    </lineage>
</organism>
<evidence type="ECO:0000259" key="17">
    <source>
        <dbReference type="PROSITE" id="PS50885"/>
    </source>
</evidence>
<evidence type="ECO:0000256" key="7">
    <source>
        <dbReference type="ARBA" id="ARBA00022692"/>
    </source>
</evidence>
<dbReference type="InterPro" id="IPR004358">
    <property type="entry name" value="Sig_transdc_His_kin-like_C"/>
</dbReference>
<dbReference type="Gene3D" id="3.30.450.20">
    <property type="entry name" value="PAS domain"/>
    <property type="match status" value="2"/>
</dbReference>
<evidence type="ECO:0000256" key="6">
    <source>
        <dbReference type="ARBA" id="ARBA00022679"/>
    </source>
</evidence>
<evidence type="ECO:0000256" key="5">
    <source>
        <dbReference type="ARBA" id="ARBA00022553"/>
    </source>
</evidence>
<keyword evidence="6" id="KW-0808">Transferase</keyword>
<dbReference type="Gene3D" id="3.30.565.10">
    <property type="entry name" value="Histidine kinase-like ATPase, C-terminal domain"/>
    <property type="match status" value="1"/>
</dbReference>
<dbReference type="Gene3D" id="1.10.287.130">
    <property type="match status" value="1"/>
</dbReference>
<keyword evidence="7" id="KW-0812">Transmembrane</keyword>
<dbReference type="Pfam" id="PF00989">
    <property type="entry name" value="PAS"/>
    <property type="match status" value="1"/>
</dbReference>
<dbReference type="SMART" id="SM00387">
    <property type="entry name" value="HATPase_c"/>
    <property type="match status" value="1"/>
</dbReference>
<gene>
    <name evidence="18" type="primary">walK</name>
    <name evidence="18" type="ORF">GCM10008983_12420</name>
</gene>
<comment type="caution">
    <text evidence="18">The sequence shown here is derived from an EMBL/GenBank/DDBJ whole genome shotgun (WGS) entry which is preliminary data.</text>
</comment>
<dbReference type="InterPro" id="IPR000700">
    <property type="entry name" value="PAS-assoc_C"/>
</dbReference>
<name>A0ABP3J1B6_9BACI</name>
<dbReference type="Gene3D" id="1.10.8.500">
    <property type="entry name" value="HAMP domain in histidine kinase"/>
    <property type="match status" value="1"/>
</dbReference>
<keyword evidence="10" id="KW-0067">ATP-binding</keyword>
<proteinExistence type="predicted"/>
<protein>
    <recommendedName>
        <fullName evidence="3">histidine kinase</fullName>
        <ecNumber evidence="3">2.7.13.3</ecNumber>
    </recommendedName>
</protein>
<keyword evidence="12" id="KW-0902">Two-component regulatory system</keyword>
<dbReference type="SUPFAM" id="SSF103190">
    <property type="entry name" value="Sensory domain-like"/>
    <property type="match status" value="1"/>
</dbReference>
<dbReference type="InterPro" id="IPR036890">
    <property type="entry name" value="HATPase_C_sf"/>
</dbReference>
<dbReference type="PRINTS" id="PR00344">
    <property type="entry name" value="BCTRLSENSOR"/>
</dbReference>
<evidence type="ECO:0000259" key="14">
    <source>
        <dbReference type="PROSITE" id="PS50109"/>
    </source>
</evidence>
<sequence>MKKLGFFRSIQVKFIIIFILLLLISTQVISAYFARGLESELNENFEQSIDASVEILKVNLTRAFSKDRSDDDSEPTLSQEVQNIVNVNDTKDIINIQVVNKQSRIIASSNNTGTRNVGKKVTRDIVRNAVLYGNQGDKKQYNREKNLVYVRAVPIYDNEDTQVGALYIEANMEGVYNQLENINRIFMQGSLLAITVSVLLGILVARTITKPIKEMRKQAQTLAREDFSQSVNVYGKDEIGQLAESFNDLTSKLKHSRALTEEERRKLSSVLSNMSDGVIATDDQGVITLLNEAAARLLDKETEEAKGMFLLDVLQLDENEVDITELPDSGSMIIDFSHNDTIFLIRAKFSTVMDEENAINGFITVLSDVTEQQKMEQERREFVSNVSHELRTPLTTMRSYMEALTEGAWENKDLAPKFLDVTKNETERMIRMVNDLLQLSRMDNQNYELKMERTEFITFFHHVIDRFEMNVTSDITLKRDLSDGTYDVWVDKDKIFQVLDNIISNAVKYSPEGGTIRFKTMKQQGRLLVSVSDEGMGIPRDKVDKIFDRFYRADKARSRKVGGTGLGLSIAREIVEAHNGTIRAKSKEGKGTTILFTLPLMNTKRRGA</sequence>
<dbReference type="InterPro" id="IPR029151">
    <property type="entry name" value="Sensor-like_sf"/>
</dbReference>
<evidence type="ECO:0000256" key="10">
    <source>
        <dbReference type="ARBA" id="ARBA00022840"/>
    </source>
</evidence>
<reference evidence="19" key="1">
    <citation type="journal article" date="2019" name="Int. J. Syst. Evol. Microbiol.">
        <title>The Global Catalogue of Microorganisms (GCM) 10K type strain sequencing project: providing services to taxonomists for standard genome sequencing and annotation.</title>
        <authorList>
            <consortium name="The Broad Institute Genomics Platform"/>
            <consortium name="The Broad Institute Genome Sequencing Center for Infectious Disease"/>
            <person name="Wu L."/>
            <person name="Ma J."/>
        </authorList>
    </citation>
    <scope>NUCLEOTIDE SEQUENCE [LARGE SCALE GENOMIC DNA]</scope>
    <source>
        <strain evidence="19">JCM 12149</strain>
    </source>
</reference>
<dbReference type="EC" id="2.7.13.3" evidence="3"/>
<dbReference type="SMART" id="SM00388">
    <property type="entry name" value="HisKA"/>
    <property type="match status" value="1"/>
</dbReference>
<evidence type="ECO:0000256" key="8">
    <source>
        <dbReference type="ARBA" id="ARBA00022741"/>
    </source>
</evidence>
<dbReference type="SUPFAM" id="SSF158472">
    <property type="entry name" value="HAMP domain-like"/>
    <property type="match status" value="1"/>
</dbReference>
<evidence type="ECO:0000256" key="12">
    <source>
        <dbReference type="ARBA" id="ARBA00023012"/>
    </source>
</evidence>
<dbReference type="PANTHER" id="PTHR45453">
    <property type="entry name" value="PHOSPHATE REGULON SENSOR PROTEIN PHOR"/>
    <property type="match status" value="1"/>
</dbReference>
<dbReference type="InterPro" id="IPR035965">
    <property type="entry name" value="PAS-like_dom_sf"/>
</dbReference>
<dbReference type="Proteomes" id="UP001501459">
    <property type="component" value="Unassembled WGS sequence"/>
</dbReference>
<dbReference type="Pfam" id="PF02518">
    <property type="entry name" value="HATPase_c"/>
    <property type="match status" value="1"/>
</dbReference>
<dbReference type="CDD" id="cd00082">
    <property type="entry name" value="HisKA"/>
    <property type="match status" value="1"/>
</dbReference>
<feature type="domain" description="Histidine kinase" evidence="14">
    <location>
        <begin position="385"/>
        <end position="602"/>
    </location>
</feature>
<dbReference type="InterPro" id="IPR049814">
    <property type="entry name" value="Resp_reg_WalK"/>
</dbReference>
<feature type="domain" description="PAC" evidence="16">
    <location>
        <begin position="327"/>
        <end position="381"/>
    </location>
</feature>
<dbReference type="PROSITE" id="PS50885">
    <property type="entry name" value="HAMP"/>
    <property type="match status" value="1"/>
</dbReference>
<keyword evidence="13" id="KW-0472">Membrane</keyword>
<comment type="subcellular location">
    <subcellularLocation>
        <location evidence="2">Cell membrane</location>
        <topology evidence="2">Multi-pass membrane protein</topology>
    </subcellularLocation>
</comment>
<dbReference type="InterPro" id="IPR003660">
    <property type="entry name" value="HAMP_dom"/>
</dbReference>
<evidence type="ECO:0000313" key="19">
    <source>
        <dbReference type="Proteomes" id="UP001501459"/>
    </source>
</evidence>
<dbReference type="CDD" id="cd00075">
    <property type="entry name" value="HATPase"/>
    <property type="match status" value="1"/>
</dbReference>
<evidence type="ECO:0000259" key="16">
    <source>
        <dbReference type="PROSITE" id="PS50113"/>
    </source>
</evidence>
<dbReference type="EMBL" id="BAAADM010000032">
    <property type="protein sequence ID" value="GAA0437186.1"/>
    <property type="molecule type" value="Genomic_DNA"/>
</dbReference>
<dbReference type="RefSeq" id="WP_343751836.1">
    <property type="nucleotide sequence ID" value="NZ_BAAADM010000032.1"/>
</dbReference>
<dbReference type="Pfam" id="PF00672">
    <property type="entry name" value="HAMP"/>
    <property type="match status" value="1"/>
</dbReference>
<dbReference type="PROSITE" id="PS50109">
    <property type="entry name" value="HIS_KIN"/>
    <property type="match status" value="1"/>
</dbReference>
<dbReference type="InterPro" id="IPR003661">
    <property type="entry name" value="HisK_dim/P_dom"/>
</dbReference>
<dbReference type="PROSITE" id="PS50113">
    <property type="entry name" value="PAC"/>
    <property type="match status" value="1"/>
</dbReference>
<comment type="catalytic activity">
    <reaction evidence="1">
        <text>ATP + protein L-histidine = ADP + protein N-phospho-L-histidine.</text>
        <dbReference type="EC" id="2.7.13.3"/>
    </reaction>
</comment>
<dbReference type="CDD" id="cd06225">
    <property type="entry name" value="HAMP"/>
    <property type="match status" value="1"/>
</dbReference>
<evidence type="ECO:0000256" key="2">
    <source>
        <dbReference type="ARBA" id="ARBA00004651"/>
    </source>
</evidence>
<feature type="domain" description="PAS" evidence="15">
    <location>
        <begin position="263"/>
        <end position="320"/>
    </location>
</feature>
<dbReference type="SUPFAM" id="SSF55874">
    <property type="entry name" value="ATPase domain of HSP90 chaperone/DNA topoisomerase II/histidine kinase"/>
    <property type="match status" value="1"/>
</dbReference>
<feature type="domain" description="HAMP" evidence="17">
    <location>
        <begin position="206"/>
        <end position="258"/>
    </location>
</feature>
<evidence type="ECO:0000256" key="11">
    <source>
        <dbReference type="ARBA" id="ARBA00022989"/>
    </source>
</evidence>
<dbReference type="SUPFAM" id="SSF55785">
    <property type="entry name" value="PYP-like sensor domain (PAS domain)"/>
    <property type="match status" value="1"/>
</dbReference>
<keyword evidence="5" id="KW-0597">Phosphoprotein</keyword>
<keyword evidence="4" id="KW-1003">Cell membrane</keyword>
<evidence type="ECO:0000256" key="4">
    <source>
        <dbReference type="ARBA" id="ARBA00022475"/>
    </source>
</evidence>
<evidence type="ECO:0000259" key="15">
    <source>
        <dbReference type="PROSITE" id="PS50112"/>
    </source>
</evidence>
<dbReference type="InterPro" id="IPR013767">
    <property type="entry name" value="PAS_fold"/>
</dbReference>
<dbReference type="NCBIfam" id="TIGR00229">
    <property type="entry name" value="sensory_box"/>
    <property type="match status" value="1"/>
</dbReference>
<keyword evidence="8" id="KW-0547">Nucleotide-binding</keyword>
<dbReference type="InterPro" id="IPR005467">
    <property type="entry name" value="His_kinase_dom"/>
</dbReference>
<dbReference type="InterPro" id="IPR003594">
    <property type="entry name" value="HATPase_dom"/>
</dbReference>
<evidence type="ECO:0000256" key="3">
    <source>
        <dbReference type="ARBA" id="ARBA00012438"/>
    </source>
</evidence>
<dbReference type="SUPFAM" id="SSF47384">
    <property type="entry name" value="Homodimeric domain of signal transducing histidine kinase"/>
    <property type="match status" value="1"/>
</dbReference>
<dbReference type="CDD" id="cd00130">
    <property type="entry name" value="PAS"/>
    <property type="match status" value="1"/>
</dbReference>
<dbReference type="GO" id="GO:0016301">
    <property type="term" value="F:kinase activity"/>
    <property type="evidence" value="ECO:0007669"/>
    <property type="project" value="UniProtKB-KW"/>
</dbReference>
<dbReference type="SMART" id="SM00091">
    <property type="entry name" value="PAS"/>
    <property type="match status" value="1"/>
</dbReference>
<evidence type="ECO:0000256" key="1">
    <source>
        <dbReference type="ARBA" id="ARBA00000085"/>
    </source>
</evidence>
<dbReference type="InterPro" id="IPR000014">
    <property type="entry name" value="PAS"/>
</dbReference>
<dbReference type="InterPro" id="IPR050351">
    <property type="entry name" value="BphY/WalK/GraS-like"/>
</dbReference>
<dbReference type="PROSITE" id="PS50112">
    <property type="entry name" value="PAS"/>
    <property type="match status" value="1"/>
</dbReference>
<dbReference type="InterPro" id="IPR036097">
    <property type="entry name" value="HisK_dim/P_sf"/>
</dbReference>
<dbReference type="PANTHER" id="PTHR45453:SF1">
    <property type="entry name" value="PHOSPHATE REGULON SENSOR PROTEIN PHOR"/>
    <property type="match status" value="1"/>
</dbReference>
<dbReference type="SMART" id="SM00304">
    <property type="entry name" value="HAMP"/>
    <property type="match status" value="1"/>
</dbReference>
<keyword evidence="9 18" id="KW-0418">Kinase</keyword>
<evidence type="ECO:0000256" key="13">
    <source>
        <dbReference type="ARBA" id="ARBA00023136"/>
    </source>
</evidence>
<dbReference type="InterPro" id="IPR057640">
    <property type="entry name" value="Cache_WalK"/>
</dbReference>